<evidence type="ECO:0000313" key="3">
    <source>
        <dbReference type="EMBL" id="GFG91868.1"/>
    </source>
</evidence>
<gene>
    <name evidence="3" type="ORF">MBOU_39100</name>
</gene>
<organism evidence="3 4">
    <name type="scientific">Mycobacterium bourgelatii</name>
    <dbReference type="NCBI Taxonomy" id="1273442"/>
    <lineage>
        <taxon>Bacteria</taxon>
        <taxon>Bacillati</taxon>
        <taxon>Actinomycetota</taxon>
        <taxon>Actinomycetes</taxon>
        <taxon>Mycobacteriales</taxon>
        <taxon>Mycobacteriaceae</taxon>
        <taxon>Mycobacterium</taxon>
    </lineage>
</organism>
<proteinExistence type="predicted"/>
<keyword evidence="2" id="KW-0472">Membrane</keyword>
<feature type="transmembrane region" description="Helical" evidence="2">
    <location>
        <begin position="65"/>
        <end position="85"/>
    </location>
</feature>
<sequence>MHSGFTHLGGWLVQLGKGLGRLASWLGGRLVRLRELRPTPLETIAVLAGLGALSLVGAFTFAGTAIGQACVIAFTPGLCIAIGILGNRWYSRHAPDQQLARATHGAIFATLHLKRSVRYVDERLSAAQRHFENGRHDSGLTEVVRAKTATELALGTTEQPPSQRKSAQAADTETRGLIHGSVARIEDEYTLIVNRGSEHGVQSDMIFAVMAHDGDEIIDPETGAVIGELPTEKLRVKVLDVHPKYSRAVTFRTIAPANADHPALLELSQLAAGHDVPGGRGFGTFESIDESIARMLETELAESFPAREKIANAKSIRPEPTQREVRIDIGDRVRQVS</sequence>
<feature type="region of interest" description="Disordered" evidence="1">
    <location>
        <begin position="311"/>
        <end position="337"/>
    </location>
</feature>
<evidence type="ECO:0000256" key="2">
    <source>
        <dbReference type="SAM" id="Phobius"/>
    </source>
</evidence>
<dbReference type="AlphaFoldDB" id="A0A7I9YT51"/>
<keyword evidence="2" id="KW-1133">Transmembrane helix</keyword>
<evidence type="ECO:0000313" key="4">
    <source>
        <dbReference type="Proteomes" id="UP000465360"/>
    </source>
</evidence>
<feature type="compositionally biased region" description="Polar residues" evidence="1">
    <location>
        <begin position="156"/>
        <end position="171"/>
    </location>
</feature>
<name>A0A7I9YT51_MYCBU</name>
<protein>
    <submittedName>
        <fullName evidence="3">Uncharacterized protein</fullName>
    </submittedName>
</protein>
<dbReference type="EMBL" id="BLKZ01000001">
    <property type="protein sequence ID" value="GFG91868.1"/>
    <property type="molecule type" value="Genomic_DNA"/>
</dbReference>
<dbReference type="Proteomes" id="UP000465360">
    <property type="component" value="Unassembled WGS sequence"/>
</dbReference>
<feature type="region of interest" description="Disordered" evidence="1">
    <location>
        <begin position="152"/>
        <end position="173"/>
    </location>
</feature>
<evidence type="ECO:0000256" key="1">
    <source>
        <dbReference type="SAM" id="MobiDB-lite"/>
    </source>
</evidence>
<comment type="caution">
    <text evidence="3">The sequence shown here is derived from an EMBL/GenBank/DDBJ whole genome shotgun (WGS) entry which is preliminary data.</text>
</comment>
<reference evidence="3 4" key="1">
    <citation type="journal article" date="2019" name="Emerg. Microbes Infect.">
        <title>Comprehensive subspecies identification of 175 nontuberculous mycobacteria species based on 7547 genomic profiles.</title>
        <authorList>
            <person name="Matsumoto Y."/>
            <person name="Kinjo T."/>
            <person name="Motooka D."/>
            <person name="Nabeya D."/>
            <person name="Jung N."/>
            <person name="Uechi K."/>
            <person name="Horii T."/>
            <person name="Iida T."/>
            <person name="Fujita J."/>
            <person name="Nakamura S."/>
        </authorList>
    </citation>
    <scope>NUCLEOTIDE SEQUENCE [LARGE SCALE GENOMIC DNA]</scope>
    <source>
        <strain evidence="3 4">JCM 30725</strain>
    </source>
</reference>
<accession>A0A7I9YT51</accession>
<keyword evidence="4" id="KW-1185">Reference proteome</keyword>
<dbReference type="RefSeq" id="WP_163715564.1">
    <property type="nucleotide sequence ID" value="NZ_BLKZ01000001.1"/>
</dbReference>
<keyword evidence="2" id="KW-0812">Transmembrane</keyword>
<feature type="transmembrane region" description="Helical" evidence="2">
    <location>
        <begin position="39"/>
        <end position="59"/>
    </location>
</feature>